<feature type="region of interest" description="Disordered" evidence="6">
    <location>
        <begin position="1"/>
        <end position="103"/>
    </location>
</feature>
<evidence type="ECO:0000313" key="9">
    <source>
        <dbReference type="Proteomes" id="UP000266841"/>
    </source>
</evidence>
<evidence type="ECO:0000256" key="7">
    <source>
        <dbReference type="SAM" id="Phobius"/>
    </source>
</evidence>
<keyword evidence="9" id="KW-1185">Reference proteome</keyword>
<dbReference type="Proteomes" id="UP000266841">
    <property type="component" value="Unassembled WGS sequence"/>
</dbReference>
<organism evidence="8 9">
    <name type="scientific">Thalassiosira oceanica</name>
    <name type="common">Marine diatom</name>
    <dbReference type="NCBI Taxonomy" id="159749"/>
    <lineage>
        <taxon>Eukaryota</taxon>
        <taxon>Sar</taxon>
        <taxon>Stramenopiles</taxon>
        <taxon>Ochrophyta</taxon>
        <taxon>Bacillariophyta</taxon>
        <taxon>Coscinodiscophyceae</taxon>
        <taxon>Thalassiosirophycidae</taxon>
        <taxon>Thalassiosirales</taxon>
        <taxon>Thalassiosiraceae</taxon>
        <taxon>Thalassiosira</taxon>
    </lineage>
</organism>
<keyword evidence="2" id="KW-0433">Leucine-rich repeat</keyword>
<dbReference type="EMBL" id="AGNL01011145">
    <property type="protein sequence ID" value="EJK68571.1"/>
    <property type="molecule type" value="Genomic_DNA"/>
</dbReference>
<evidence type="ECO:0000256" key="5">
    <source>
        <dbReference type="ARBA" id="ARBA00023136"/>
    </source>
</evidence>
<evidence type="ECO:0000256" key="1">
    <source>
        <dbReference type="ARBA" id="ARBA00004167"/>
    </source>
</evidence>
<gene>
    <name evidence="8" type="ORF">THAOC_10236</name>
</gene>
<dbReference type="InterPro" id="IPR001611">
    <property type="entry name" value="Leu-rich_rpt"/>
</dbReference>
<dbReference type="OMA" id="LAVLWYQ"/>
<feature type="compositionally biased region" description="Polar residues" evidence="6">
    <location>
        <begin position="35"/>
        <end position="48"/>
    </location>
</feature>
<feature type="compositionally biased region" description="Basic and acidic residues" evidence="6">
    <location>
        <begin position="139"/>
        <end position="167"/>
    </location>
</feature>
<dbReference type="OrthoDB" id="41648at2759"/>
<keyword evidence="7" id="KW-0812">Transmembrane</keyword>
<accession>K0T5H6</accession>
<evidence type="ECO:0000256" key="4">
    <source>
        <dbReference type="ARBA" id="ARBA00022737"/>
    </source>
</evidence>
<feature type="compositionally biased region" description="Basic and acidic residues" evidence="6">
    <location>
        <begin position="1"/>
        <end position="10"/>
    </location>
</feature>
<dbReference type="Pfam" id="PF00560">
    <property type="entry name" value="LRR_1"/>
    <property type="match status" value="3"/>
</dbReference>
<feature type="transmembrane region" description="Helical" evidence="7">
    <location>
        <begin position="203"/>
        <end position="227"/>
    </location>
</feature>
<dbReference type="PANTHER" id="PTHR48053">
    <property type="entry name" value="LEUCINE RICH REPEAT FAMILY PROTEIN, EXPRESSED"/>
    <property type="match status" value="1"/>
</dbReference>
<feature type="compositionally biased region" description="Acidic residues" evidence="6">
    <location>
        <begin position="68"/>
        <end position="77"/>
    </location>
</feature>
<dbReference type="eggNOG" id="ENOG502S529">
    <property type="taxonomic scope" value="Eukaryota"/>
</dbReference>
<proteinExistence type="predicted"/>
<dbReference type="SUPFAM" id="SSF52058">
    <property type="entry name" value="L domain-like"/>
    <property type="match status" value="1"/>
</dbReference>
<dbReference type="InterPro" id="IPR051716">
    <property type="entry name" value="Plant_RL_S/T_kinase"/>
</dbReference>
<keyword evidence="5 7" id="KW-0472">Membrane</keyword>
<reference evidence="8 9" key="1">
    <citation type="journal article" date="2012" name="Genome Biol.">
        <title>Genome and low-iron response of an oceanic diatom adapted to chronic iron limitation.</title>
        <authorList>
            <person name="Lommer M."/>
            <person name="Specht M."/>
            <person name="Roy A.S."/>
            <person name="Kraemer L."/>
            <person name="Andreson R."/>
            <person name="Gutowska M.A."/>
            <person name="Wolf J."/>
            <person name="Bergner S.V."/>
            <person name="Schilhabel M.B."/>
            <person name="Klostermeier U.C."/>
            <person name="Beiko R.G."/>
            <person name="Rosenstiel P."/>
            <person name="Hippler M."/>
            <person name="Laroche J."/>
        </authorList>
    </citation>
    <scope>NUCLEOTIDE SEQUENCE [LARGE SCALE GENOMIC DNA]</scope>
    <source>
        <strain evidence="8 9">CCMP1005</strain>
    </source>
</reference>
<keyword evidence="7" id="KW-1133">Transmembrane helix</keyword>
<dbReference type="AlphaFoldDB" id="K0T5H6"/>
<evidence type="ECO:0000313" key="8">
    <source>
        <dbReference type="EMBL" id="EJK68571.1"/>
    </source>
</evidence>
<feature type="region of interest" description="Disordered" evidence="6">
    <location>
        <begin position="127"/>
        <end position="181"/>
    </location>
</feature>
<dbReference type="Gene3D" id="3.80.10.10">
    <property type="entry name" value="Ribonuclease Inhibitor"/>
    <property type="match status" value="3"/>
</dbReference>
<evidence type="ECO:0000256" key="2">
    <source>
        <dbReference type="ARBA" id="ARBA00022614"/>
    </source>
</evidence>
<dbReference type="InterPro" id="IPR032675">
    <property type="entry name" value="LRR_dom_sf"/>
</dbReference>
<comment type="caution">
    <text evidence="8">The sequence shown here is derived from an EMBL/GenBank/DDBJ whole genome shotgun (WGS) entry which is preliminary data.</text>
</comment>
<dbReference type="GO" id="GO:0016020">
    <property type="term" value="C:membrane"/>
    <property type="evidence" value="ECO:0007669"/>
    <property type="project" value="UniProtKB-SubCell"/>
</dbReference>
<keyword evidence="3" id="KW-0732">Signal</keyword>
<dbReference type="FunFam" id="3.80.10.10:FF:000095">
    <property type="entry name" value="LRR receptor-like serine/threonine-protein kinase GSO1"/>
    <property type="match status" value="2"/>
</dbReference>
<evidence type="ECO:0000256" key="3">
    <source>
        <dbReference type="ARBA" id="ARBA00022729"/>
    </source>
</evidence>
<dbReference type="PANTHER" id="PTHR48053:SF71">
    <property type="entry name" value="LEUCINE RICH REPEAT FAMILY PROTEIN, EXPRESSED"/>
    <property type="match status" value="1"/>
</dbReference>
<keyword evidence="4" id="KW-0677">Repeat</keyword>
<protein>
    <recommendedName>
        <fullName evidence="10">Leucine-rich repeat-containing N-terminal plant-type domain-containing protein</fullName>
    </recommendedName>
</protein>
<evidence type="ECO:0008006" key="10">
    <source>
        <dbReference type="Google" id="ProtNLM"/>
    </source>
</evidence>
<evidence type="ECO:0000256" key="6">
    <source>
        <dbReference type="SAM" id="MobiDB-lite"/>
    </source>
</evidence>
<name>K0T5H6_THAOC</name>
<comment type="subcellular location">
    <subcellularLocation>
        <location evidence="1">Membrane</location>
        <topology evidence="1">Single-pass membrane protein</topology>
    </subcellularLocation>
</comment>
<sequence>MDSFEKESKLHARRAARQAKLQLMEQAATGGLPSDESTMGSLYSTNKSADPPSFAFTDAAIHTPQFSIDDDGDEDEGPPSIFTDSKIKSNRKKKNNPIRASSQLWSSRVSKNLDEEKLNFVLGDDNDDSSRSWRSVNDSSRDLHREASRIREEGRNLIREASRHTAAGDETPPRSNFSRRRSLDLSQVESAYRRRMFYIKLPACCFANLRAICASFMVFSLVVVLVATSISFRSSNSGDGSTKMLPKLPPWLGGNYQETAGSSLDLAKFNRIKDRILEHGISHAATLESTNSPQYKALRWIVRDDARQLDLTTQDDESNTVTGNEIDDERALFQRYALAVLWYQTNDLQVVHESLSGEEIVNVFDEGYDPLALTEEDIEWNQSTNWMSEKGLCLWHGVTCHPHEQLGEKFDGDFYVAILNITSNNIHGVLPREVYTALGKMKALDVSKNRFAGPVEGDIGMLSDLQDLFLFENGFSGNIPQEIGKLSNLFNLYLNDNKFMGQLPSQLGTMSKLRGVSMFNNSLDGRVPPGLGNLKNLIALYLDTNKFTGQIPKSFGGMTGMIDLRLRQNDFSGSVPSELGELKQLETLYLDTNPRIKGSIPSELGGLVKLSELHLYQMNLNGKLPSELGLLEGLVYLYLDSNELTGNIPEDWGGMRDLEELFLTGNNLVGPLPQTIRGMKNLKTLRAADNDLAGPLPTDLSKLMKLEYVYLENNDFSGAIPIELGQLKKLKTMHLHSSQLTGEMPQEVCSLKTEFLLQDLRVDCDEVACTCCTCDE</sequence>